<keyword evidence="3" id="KW-1185">Reference proteome</keyword>
<dbReference type="EMBL" id="CAIT01000004">
    <property type="protein sequence ID" value="CCH51981.1"/>
    <property type="molecule type" value="Genomic_DNA"/>
</dbReference>
<accession>I2GDK7</accession>
<name>I2GDK7_9BACT</name>
<dbReference type="Proteomes" id="UP000009309">
    <property type="component" value="Unassembled WGS sequence"/>
</dbReference>
<reference evidence="2 3" key="1">
    <citation type="journal article" date="2012" name="J. Bacteriol.">
        <title>Genome Sequence of the Filamentous Bacterium Fibrisoma limi BUZ 3T.</title>
        <authorList>
            <person name="Filippini M."/>
            <person name="Qi W."/>
            <person name="Jaenicke S."/>
            <person name="Goesmann A."/>
            <person name="Smits T.H."/>
            <person name="Bagheri H.C."/>
        </authorList>
    </citation>
    <scope>NUCLEOTIDE SEQUENCE [LARGE SCALE GENOMIC DNA]</scope>
    <source>
        <strain evidence="3">BUZ 3T</strain>
    </source>
</reference>
<sequence length="40" mass="4676">MRFCSADLRKERCHKPHDQRQAEDDQQTNQNGSQQATGFL</sequence>
<comment type="caution">
    <text evidence="2">The sequence shown here is derived from an EMBL/GenBank/DDBJ whole genome shotgun (WGS) entry which is preliminary data.</text>
</comment>
<dbReference type="AlphaFoldDB" id="I2GDK7"/>
<proteinExistence type="predicted"/>
<evidence type="ECO:0000256" key="1">
    <source>
        <dbReference type="SAM" id="MobiDB-lite"/>
    </source>
</evidence>
<evidence type="ECO:0000313" key="3">
    <source>
        <dbReference type="Proteomes" id="UP000009309"/>
    </source>
</evidence>
<organism evidence="2 3">
    <name type="scientific">Fibrisoma limi BUZ 3</name>
    <dbReference type="NCBI Taxonomy" id="1185876"/>
    <lineage>
        <taxon>Bacteria</taxon>
        <taxon>Pseudomonadati</taxon>
        <taxon>Bacteroidota</taxon>
        <taxon>Cytophagia</taxon>
        <taxon>Cytophagales</taxon>
        <taxon>Spirosomataceae</taxon>
        <taxon>Fibrisoma</taxon>
    </lineage>
</organism>
<gene>
    <name evidence="2" type="ORF">BN8_00944</name>
</gene>
<feature type="region of interest" description="Disordered" evidence="1">
    <location>
        <begin position="1"/>
        <end position="40"/>
    </location>
</feature>
<protein>
    <submittedName>
        <fullName evidence="2">Uncharacterized protein</fullName>
    </submittedName>
</protein>
<evidence type="ECO:0000313" key="2">
    <source>
        <dbReference type="EMBL" id="CCH51981.1"/>
    </source>
</evidence>
<feature type="compositionally biased region" description="Polar residues" evidence="1">
    <location>
        <begin position="27"/>
        <end position="40"/>
    </location>
</feature>